<dbReference type="RefSeq" id="WP_087146914.1">
    <property type="nucleotide sequence ID" value="NZ_FUKJ01000186.1"/>
</dbReference>
<dbReference type="EMBL" id="FUKJ01000186">
    <property type="protein sequence ID" value="SJM92329.1"/>
    <property type="molecule type" value="Genomic_DNA"/>
</dbReference>
<evidence type="ECO:0000313" key="1">
    <source>
        <dbReference type="EMBL" id="SJM92329.1"/>
    </source>
</evidence>
<organism evidence="1 2">
    <name type="scientific">Crenothrix polyspora</name>
    <dbReference type="NCBI Taxonomy" id="360316"/>
    <lineage>
        <taxon>Bacteria</taxon>
        <taxon>Pseudomonadati</taxon>
        <taxon>Pseudomonadota</taxon>
        <taxon>Gammaproteobacteria</taxon>
        <taxon>Methylococcales</taxon>
        <taxon>Crenotrichaceae</taxon>
        <taxon>Crenothrix</taxon>
    </lineage>
</organism>
<evidence type="ECO:0000313" key="2">
    <source>
        <dbReference type="Proteomes" id="UP000195442"/>
    </source>
</evidence>
<dbReference type="AlphaFoldDB" id="A0A1R4H7Z7"/>
<dbReference type="Proteomes" id="UP000195442">
    <property type="component" value="Unassembled WGS sequence"/>
</dbReference>
<protein>
    <submittedName>
        <fullName evidence="1">Uncharacterized protein</fullName>
    </submittedName>
</protein>
<keyword evidence="2" id="KW-1185">Reference proteome</keyword>
<gene>
    <name evidence="1" type="ORF">CRENPOLYSF2_2660002</name>
</gene>
<proteinExistence type="predicted"/>
<sequence>MKESNKDRAVGKTRAYNMLQGYNDYVDDLCKKKFNYLTRTDCDGKGSYTPVPGGHYGDPAYPAGYSKDDPAYTPSAGGYSKDHPSYQPPKDPCACECVTVTFPTIEPCISVKWGDGKCDGFESDDMEVLCITVCNCYCNVTFQDFTIGHIKITDMAGNPVPCLPNGDPSVQVVPSGSICFGDICPCDCTCNKPSCVSREFVVYTCGAVAQCYLLSFEEVCFTVCHEVQTKQCFKVEICEG</sequence>
<reference evidence="2" key="1">
    <citation type="submission" date="2017-02" db="EMBL/GenBank/DDBJ databases">
        <authorList>
            <person name="Daims H."/>
        </authorList>
    </citation>
    <scope>NUCLEOTIDE SEQUENCE [LARGE SCALE GENOMIC DNA]</scope>
</reference>
<dbReference type="OrthoDB" id="7061235at2"/>
<accession>A0A1R4H7Z7</accession>
<name>A0A1R4H7Z7_9GAMM</name>